<evidence type="ECO:0000256" key="2">
    <source>
        <dbReference type="SAM" id="Phobius"/>
    </source>
</evidence>
<feature type="transmembrane region" description="Helical" evidence="2">
    <location>
        <begin position="138"/>
        <end position="161"/>
    </location>
</feature>
<keyword evidence="2" id="KW-0812">Transmembrane</keyword>
<name>A0A8J3QKY4_9ACTN</name>
<sequence>MPTAGGPAGQATHPTGTGIPAPREAASAARAGAATTGGSGSATATGAGGPAAGDGEATGTQATSATDRGGLTALAAALRSMTAARPIVAVAGKTAPNKSPSGRPLVMLCLWAIMLGLVGLGIGVRGLVVIIASHPASWFKPTLIISGLGGILLTACGFVTARRGILPWVFLGAATVVLIVSVVFSSAV</sequence>
<reference evidence="3" key="1">
    <citation type="submission" date="2021-01" db="EMBL/GenBank/DDBJ databases">
        <title>Whole genome shotgun sequence of Rugosimonospora africana NBRC 104875.</title>
        <authorList>
            <person name="Komaki H."/>
            <person name="Tamura T."/>
        </authorList>
    </citation>
    <scope>NUCLEOTIDE SEQUENCE</scope>
    <source>
        <strain evidence="3">NBRC 104875</strain>
    </source>
</reference>
<feature type="compositionally biased region" description="Gly residues" evidence="1">
    <location>
        <begin position="35"/>
        <end position="52"/>
    </location>
</feature>
<dbReference type="AlphaFoldDB" id="A0A8J3QKY4"/>
<feature type="transmembrane region" description="Helical" evidence="2">
    <location>
        <begin position="105"/>
        <end position="132"/>
    </location>
</feature>
<keyword evidence="4" id="KW-1185">Reference proteome</keyword>
<feature type="region of interest" description="Disordered" evidence="1">
    <location>
        <begin position="1"/>
        <end position="65"/>
    </location>
</feature>
<accession>A0A8J3QKY4</accession>
<feature type="compositionally biased region" description="Low complexity" evidence="1">
    <location>
        <begin position="21"/>
        <end position="34"/>
    </location>
</feature>
<evidence type="ECO:0000256" key="1">
    <source>
        <dbReference type="SAM" id="MobiDB-lite"/>
    </source>
</evidence>
<evidence type="ECO:0000313" key="3">
    <source>
        <dbReference type="EMBL" id="GIH12885.1"/>
    </source>
</evidence>
<dbReference type="EMBL" id="BONZ01000012">
    <property type="protein sequence ID" value="GIH12885.1"/>
    <property type="molecule type" value="Genomic_DNA"/>
</dbReference>
<dbReference type="RefSeq" id="WP_203916591.1">
    <property type="nucleotide sequence ID" value="NZ_BONZ01000012.1"/>
</dbReference>
<comment type="caution">
    <text evidence="3">The sequence shown here is derived from an EMBL/GenBank/DDBJ whole genome shotgun (WGS) entry which is preliminary data.</text>
</comment>
<feature type="compositionally biased region" description="Low complexity" evidence="1">
    <location>
        <begin position="53"/>
        <end position="65"/>
    </location>
</feature>
<dbReference type="Proteomes" id="UP000642748">
    <property type="component" value="Unassembled WGS sequence"/>
</dbReference>
<feature type="transmembrane region" description="Helical" evidence="2">
    <location>
        <begin position="168"/>
        <end position="187"/>
    </location>
</feature>
<organism evidence="3 4">
    <name type="scientific">Rugosimonospora africana</name>
    <dbReference type="NCBI Taxonomy" id="556532"/>
    <lineage>
        <taxon>Bacteria</taxon>
        <taxon>Bacillati</taxon>
        <taxon>Actinomycetota</taxon>
        <taxon>Actinomycetes</taxon>
        <taxon>Micromonosporales</taxon>
        <taxon>Micromonosporaceae</taxon>
        <taxon>Rugosimonospora</taxon>
    </lineage>
</organism>
<keyword evidence="2" id="KW-1133">Transmembrane helix</keyword>
<proteinExistence type="predicted"/>
<keyword evidence="2" id="KW-0472">Membrane</keyword>
<protein>
    <submittedName>
        <fullName evidence="3">Uncharacterized protein</fullName>
    </submittedName>
</protein>
<evidence type="ECO:0000313" key="4">
    <source>
        <dbReference type="Proteomes" id="UP000642748"/>
    </source>
</evidence>
<gene>
    <name evidence="3" type="ORF">Raf01_10570</name>
</gene>